<dbReference type="Proteomes" id="UP000315469">
    <property type="component" value="Unassembled WGS sequence"/>
</dbReference>
<keyword evidence="1" id="KW-1133">Transmembrane helix</keyword>
<keyword evidence="1" id="KW-0812">Transmembrane</keyword>
<dbReference type="EMBL" id="VHJB01000102">
    <property type="protein sequence ID" value="TPV29708.1"/>
    <property type="molecule type" value="Genomic_DNA"/>
</dbReference>
<evidence type="ECO:0000256" key="1">
    <source>
        <dbReference type="SAM" id="Phobius"/>
    </source>
</evidence>
<feature type="transmembrane region" description="Helical" evidence="1">
    <location>
        <begin position="123"/>
        <end position="146"/>
    </location>
</feature>
<protein>
    <submittedName>
        <fullName evidence="2">Uncharacterized protein</fullName>
    </submittedName>
</protein>
<keyword evidence="1" id="KW-0472">Membrane</keyword>
<proteinExistence type="predicted"/>
<feature type="transmembrane region" description="Helical" evidence="1">
    <location>
        <begin position="77"/>
        <end position="102"/>
    </location>
</feature>
<accession>A0ABY2ZAI1</accession>
<keyword evidence="3" id="KW-1185">Reference proteome</keyword>
<comment type="caution">
    <text evidence="2">The sequence shown here is derived from an EMBL/GenBank/DDBJ whole genome shotgun (WGS) entry which is preliminary data.</text>
</comment>
<feature type="transmembrane region" description="Helical" evidence="1">
    <location>
        <begin position="6"/>
        <end position="23"/>
    </location>
</feature>
<feature type="transmembrane region" description="Helical" evidence="1">
    <location>
        <begin position="44"/>
        <end position="65"/>
    </location>
</feature>
<reference evidence="2 3" key="1">
    <citation type="submission" date="2019-06" db="EMBL/GenBank/DDBJ databases">
        <title>Taxogenomics and systematics of the genus Pantoea.</title>
        <authorList>
            <person name="Tambong J.T."/>
        </authorList>
    </citation>
    <scope>NUCLEOTIDE SEQUENCE [LARGE SCALE GENOMIC DNA]</scope>
    <source>
        <strain evidence="2 3">LMG 24197</strain>
    </source>
</reference>
<organism evidence="2 3">
    <name type="scientific">Pantoea eucalypti</name>
    <dbReference type="NCBI Taxonomy" id="470933"/>
    <lineage>
        <taxon>Bacteria</taxon>
        <taxon>Pseudomonadati</taxon>
        <taxon>Pseudomonadota</taxon>
        <taxon>Gammaproteobacteria</taxon>
        <taxon>Enterobacterales</taxon>
        <taxon>Erwiniaceae</taxon>
        <taxon>Pantoea</taxon>
    </lineage>
</organism>
<gene>
    <name evidence="2" type="ORF">FJW02_21090</name>
</gene>
<sequence length="150" mass="16773">MVDSNMKFIAFLFFWIVTVYYVWNGKDFYNKKEWAGFGKKFVGVLVGIVVLAFALKGLVLAIPGFSNDFAGDLMEEIGISFIFILGIKFMIIMICTLFIGVVGFQKKYNADNYARISPTASKLVPGMLIFAKCVVSLGSIVIYYGIWLAN</sequence>
<evidence type="ECO:0000313" key="3">
    <source>
        <dbReference type="Proteomes" id="UP000315469"/>
    </source>
</evidence>
<name>A0ABY2ZAI1_9GAMM</name>
<evidence type="ECO:0000313" key="2">
    <source>
        <dbReference type="EMBL" id="TPV29708.1"/>
    </source>
</evidence>